<protein>
    <submittedName>
        <fullName evidence="2">Uncharacterized protein</fullName>
    </submittedName>
</protein>
<dbReference type="AlphaFoldDB" id="A0AAD6SIG1"/>
<proteinExistence type="predicted"/>
<dbReference type="EMBL" id="JARJCM010000115">
    <property type="protein sequence ID" value="KAJ7028183.1"/>
    <property type="molecule type" value="Genomic_DNA"/>
</dbReference>
<organism evidence="2 3">
    <name type="scientific">Mycena alexandri</name>
    <dbReference type="NCBI Taxonomy" id="1745969"/>
    <lineage>
        <taxon>Eukaryota</taxon>
        <taxon>Fungi</taxon>
        <taxon>Dikarya</taxon>
        <taxon>Basidiomycota</taxon>
        <taxon>Agaricomycotina</taxon>
        <taxon>Agaricomycetes</taxon>
        <taxon>Agaricomycetidae</taxon>
        <taxon>Agaricales</taxon>
        <taxon>Marasmiineae</taxon>
        <taxon>Mycenaceae</taxon>
        <taxon>Mycena</taxon>
    </lineage>
</organism>
<name>A0AAD6SIG1_9AGAR</name>
<accession>A0AAD6SIG1</accession>
<feature type="compositionally biased region" description="Polar residues" evidence="1">
    <location>
        <begin position="72"/>
        <end position="83"/>
    </location>
</feature>
<keyword evidence="3" id="KW-1185">Reference proteome</keyword>
<evidence type="ECO:0000313" key="3">
    <source>
        <dbReference type="Proteomes" id="UP001218188"/>
    </source>
</evidence>
<gene>
    <name evidence="2" type="ORF">C8F04DRAFT_1188866</name>
</gene>
<evidence type="ECO:0000256" key="1">
    <source>
        <dbReference type="SAM" id="MobiDB-lite"/>
    </source>
</evidence>
<reference evidence="2" key="1">
    <citation type="submission" date="2023-03" db="EMBL/GenBank/DDBJ databases">
        <title>Massive genome expansion in bonnet fungi (Mycena s.s.) driven by repeated elements and novel gene families across ecological guilds.</title>
        <authorList>
            <consortium name="Lawrence Berkeley National Laboratory"/>
            <person name="Harder C.B."/>
            <person name="Miyauchi S."/>
            <person name="Viragh M."/>
            <person name="Kuo A."/>
            <person name="Thoen E."/>
            <person name="Andreopoulos B."/>
            <person name="Lu D."/>
            <person name="Skrede I."/>
            <person name="Drula E."/>
            <person name="Henrissat B."/>
            <person name="Morin E."/>
            <person name="Kohler A."/>
            <person name="Barry K."/>
            <person name="LaButti K."/>
            <person name="Morin E."/>
            <person name="Salamov A."/>
            <person name="Lipzen A."/>
            <person name="Mereny Z."/>
            <person name="Hegedus B."/>
            <person name="Baldrian P."/>
            <person name="Stursova M."/>
            <person name="Weitz H."/>
            <person name="Taylor A."/>
            <person name="Grigoriev I.V."/>
            <person name="Nagy L.G."/>
            <person name="Martin F."/>
            <person name="Kauserud H."/>
        </authorList>
    </citation>
    <scope>NUCLEOTIDE SEQUENCE</scope>
    <source>
        <strain evidence="2">CBHHK200</strain>
    </source>
</reference>
<sequence length="155" mass="16924">MAPRRGKSPYSDSLGARADAARAVCIESLVPNAARVTWAWERPRADSFLPAQSSRLRADSASTRARHPAISPSLSPESYTRTHTPLPGGNRILVSTRGLESDRRTSYRGFENLKGLKLEDGVLRSRNDCNKTAERVNVPPIQLDSAFIIAGEALP</sequence>
<dbReference type="Proteomes" id="UP001218188">
    <property type="component" value="Unassembled WGS sequence"/>
</dbReference>
<feature type="region of interest" description="Disordered" evidence="1">
    <location>
        <begin position="56"/>
        <end position="89"/>
    </location>
</feature>
<comment type="caution">
    <text evidence="2">The sequence shown here is derived from an EMBL/GenBank/DDBJ whole genome shotgun (WGS) entry which is preliminary data.</text>
</comment>
<evidence type="ECO:0000313" key="2">
    <source>
        <dbReference type="EMBL" id="KAJ7028183.1"/>
    </source>
</evidence>